<gene>
    <name evidence="1" type="ORF">NCTC11421_00278</name>
</gene>
<dbReference type="AlphaFoldDB" id="A0A378VVC2"/>
<proteinExistence type="predicted"/>
<sequence length="148" mass="16925">MQTAYAPPRLRLYRKCRPINQSRQSDYPVRQSPIRLPINTDCVGFIHIKISIGKLFFNWTSCFKSATSPSILKTDSVTIKVRSNFPTFFQADFSNVHNHYDDNGKTHTGSNGCRQSYWRERIYLPKSNFSSSSKQANTEIGVIAAVEQ</sequence>
<dbReference type="EMBL" id="UGRI01000001">
    <property type="protein sequence ID" value="SUA20198.1"/>
    <property type="molecule type" value="Genomic_DNA"/>
</dbReference>
<accession>A0A378VVC2</accession>
<organism evidence="1">
    <name type="scientific">Neisseria gonorrhoeae</name>
    <dbReference type="NCBI Taxonomy" id="485"/>
    <lineage>
        <taxon>Bacteria</taxon>
        <taxon>Pseudomonadati</taxon>
        <taxon>Pseudomonadota</taxon>
        <taxon>Betaproteobacteria</taxon>
        <taxon>Neisseriales</taxon>
        <taxon>Neisseriaceae</taxon>
        <taxon>Neisseria</taxon>
    </lineage>
</organism>
<evidence type="ECO:0000313" key="1">
    <source>
        <dbReference type="EMBL" id="SUA20198.1"/>
    </source>
</evidence>
<name>A0A378VVC2_NEIGO</name>
<reference evidence="1" key="1">
    <citation type="submission" date="2018-06" db="EMBL/GenBank/DDBJ databases">
        <authorList>
            <consortium name="Pathogen Informatics"/>
            <person name="Doyle S."/>
        </authorList>
    </citation>
    <scope>NUCLEOTIDE SEQUENCE [LARGE SCALE GENOMIC DNA]</scope>
    <source>
        <strain evidence="1">NCTC11421</strain>
    </source>
</reference>
<protein>
    <submittedName>
        <fullName evidence="1">Uncharacterized protein</fullName>
    </submittedName>
</protein>